<keyword evidence="4" id="KW-0479">Metal-binding</keyword>
<keyword evidence="8" id="KW-1185">Reference proteome</keyword>
<evidence type="ECO:0000256" key="3">
    <source>
        <dbReference type="ARBA" id="ARBA00022490"/>
    </source>
</evidence>
<dbReference type="AlphaFoldDB" id="A0A8T2ST34"/>
<dbReference type="PANTHER" id="PTHR33059:SF4">
    <property type="entry name" value="FCS-LIKE ZINC FINGER 5"/>
    <property type="match status" value="1"/>
</dbReference>
<dbReference type="OrthoDB" id="1927223at2759"/>
<name>A0A8T2ST34_CERRI</name>
<evidence type="ECO:0000256" key="4">
    <source>
        <dbReference type="ARBA" id="ARBA00022723"/>
    </source>
</evidence>
<dbReference type="PROSITE" id="PS51795">
    <property type="entry name" value="ZF_FLZ"/>
    <property type="match status" value="1"/>
</dbReference>
<evidence type="ECO:0000256" key="2">
    <source>
        <dbReference type="ARBA" id="ARBA00009374"/>
    </source>
</evidence>
<evidence type="ECO:0000313" key="7">
    <source>
        <dbReference type="EMBL" id="KAH7365799.1"/>
    </source>
</evidence>
<dbReference type="PANTHER" id="PTHR33059">
    <property type="entry name" value="FCS-LIKE ZINC FINGER 5"/>
    <property type="match status" value="1"/>
</dbReference>
<dbReference type="GO" id="GO:0046872">
    <property type="term" value="F:metal ion binding"/>
    <property type="evidence" value="ECO:0007669"/>
    <property type="project" value="UniProtKB-KW"/>
</dbReference>
<dbReference type="InterPro" id="IPR007650">
    <property type="entry name" value="Zf-FLZ_dom"/>
</dbReference>
<dbReference type="GO" id="GO:0005737">
    <property type="term" value="C:cytoplasm"/>
    <property type="evidence" value="ECO:0007669"/>
    <property type="project" value="UniProtKB-SubCell"/>
</dbReference>
<proteinExistence type="inferred from homology"/>
<comment type="similarity">
    <text evidence="2">Belongs to the FLZ family.</text>
</comment>
<protein>
    <recommendedName>
        <fullName evidence="6">FLZ-type domain-containing protein</fullName>
    </recommendedName>
</protein>
<feature type="zinc finger region" description="FLZ-type" evidence="5">
    <location>
        <begin position="177"/>
        <end position="221"/>
    </location>
</feature>
<reference evidence="7" key="1">
    <citation type="submission" date="2021-08" db="EMBL/GenBank/DDBJ databases">
        <title>WGS assembly of Ceratopteris richardii.</title>
        <authorList>
            <person name="Marchant D.B."/>
            <person name="Chen G."/>
            <person name="Jenkins J."/>
            <person name="Shu S."/>
            <person name="Leebens-Mack J."/>
            <person name="Grimwood J."/>
            <person name="Schmutz J."/>
            <person name="Soltis P."/>
            <person name="Soltis D."/>
            <person name="Chen Z.-H."/>
        </authorList>
    </citation>
    <scope>NUCLEOTIDE SEQUENCE</scope>
    <source>
        <strain evidence="7">Whitten #5841</strain>
        <tissue evidence="7">Leaf</tissue>
    </source>
</reference>
<dbReference type="Pfam" id="PF04570">
    <property type="entry name" value="zf-FLZ"/>
    <property type="match status" value="1"/>
</dbReference>
<comment type="caution">
    <text evidence="7">The sequence shown here is derived from an EMBL/GenBank/DDBJ whole genome shotgun (WGS) entry which is preliminary data.</text>
</comment>
<evidence type="ECO:0000256" key="5">
    <source>
        <dbReference type="PROSITE-ProRule" id="PRU01131"/>
    </source>
</evidence>
<evidence type="ECO:0000313" key="8">
    <source>
        <dbReference type="Proteomes" id="UP000825935"/>
    </source>
</evidence>
<evidence type="ECO:0000256" key="1">
    <source>
        <dbReference type="ARBA" id="ARBA00004496"/>
    </source>
</evidence>
<dbReference type="EMBL" id="CM035423">
    <property type="protein sequence ID" value="KAH7365799.1"/>
    <property type="molecule type" value="Genomic_DNA"/>
</dbReference>
<comment type="subcellular location">
    <subcellularLocation>
        <location evidence="1">Cytoplasm</location>
    </subcellularLocation>
</comment>
<gene>
    <name evidence="7" type="ORF">KP509_18G047100</name>
</gene>
<organism evidence="7 8">
    <name type="scientific">Ceratopteris richardii</name>
    <name type="common">Triangle waterfern</name>
    <dbReference type="NCBI Taxonomy" id="49495"/>
    <lineage>
        <taxon>Eukaryota</taxon>
        <taxon>Viridiplantae</taxon>
        <taxon>Streptophyta</taxon>
        <taxon>Embryophyta</taxon>
        <taxon>Tracheophyta</taxon>
        <taxon>Polypodiopsida</taxon>
        <taxon>Polypodiidae</taxon>
        <taxon>Polypodiales</taxon>
        <taxon>Pteridineae</taxon>
        <taxon>Pteridaceae</taxon>
        <taxon>Parkerioideae</taxon>
        <taxon>Ceratopteris</taxon>
    </lineage>
</organism>
<keyword evidence="3" id="KW-0963">Cytoplasm</keyword>
<evidence type="ECO:0000259" key="6">
    <source>
        <dbReference type="PROSITE" id="PS51795"/>
    </source>
</evidence>
<sequence length="255" mass="28329">MCGGVREYESLRAAAAPRTVISLLQQENEPHGYSDETYAADFPCYFPDVDSWNTSQIVSKGRLGIEGVPTDLPLVGCEVLSSPARKVMPRTPSVNPHLPCNNELNPCVQEKVPAIPASAGHFTDVMKLAAPPRERSCAISIPRKSVVEEPRNKSIFFPAFSPPNDYLTNMEEPSYEDFMRACFYCGRRLGFGTDIYMYRGDRAFCSSECRYENILEEELRESAKQQSLAALKGEPEHCISSRKVPESGLIIPVLG</sequence>
<accession>A0A8T2ST34</accession>
<dbReference type="Proteomes" id="UP000825935">
    <property type="component" value="Chromosome 18"/>
</dbReference>
<feature type="domain" description="FLZ-type" evidence="6">
    <location>
        <begin position="177"/>
        <end position="221"/>
    </location>
</feature>